<dbReference type="InterPro" id="IPR016305">
    <property type="entry name" value="Mannose-6-P_Isomerase"/>
</dbReference>
<feature type="active site" evidence="7">
    <location>
        <position position="268"/>
    </location>
</feature>
<dbReference type="PRINTS" id="PR00714">
    <property type="entry name" value="MAN6PISMRASE"/>
</dbReference>
<dbReference type="PANTHER" id="PTHR10309">
    <property type="entry name" value="MANNOSE-6-PHOSPHATE ISOMERASE"/>
    <property type="match status" value="1"/>
</dbReference>
<dbReference type="GO" id="GO:0009298">
    <property type="term" value="P:GDP-mannose biosynthetic process"/>
    <property type="evidence" value="ECO:0007669"/>
    <property type="project" value="InterPro"/>
</dbReference>
<keyword evidence="5 8" id="KW-0862">Zinc</keyword>
<evidence type="ECO:0000256" key="1">
    <source>
        <dbReference type="ARBA" id="ARBA00000757"/>
    </source>
</evidence>
<dbReference type="InterPro" id="IPR011051">
    <property type="entry name" value="RmlC_Cupin_sf"/>
</dbReference>
<dbReference type="GO" id="GO:0004476">
    <property type="term" value="F:mannose-6-phosphate isomerase activity"/>
    <property type="evidence" value="ECO:0007669"/>
    <property type="project" value="UniProtKB-EC"/>
</dbReference>
<feature type="binding site" evidence="8">
    <location>
        <position position="130"/>
    </location>
    <ligand>
        <name>Zn(2+)</name>
        <dbReference type="ChEBI" id="CHEBI:29105"/>
    </ligand>
</feature>
<evidence type="ECO:0000313" key="11">
    <source>
        <dbReference type="Proteomes" id="UP000275865"/>
    </source>
</evidence>
<name>A0A3A9XT98_9ACTN</name>
<proteinExistence type="inferred from homology"/>
<dbReference type="GO" id="GO:0008270">
    <property type="term" value="F:zinc ion binding"/>
    <property type="evidence" value="ECO:0007669"/>
    <property type="project" value="InterPro"/>
</dbReference>
<dbReference type="RefSeq" id="WP_120690631.1">
    <property type="nucleotide sequence ID" value="NZ_RAZT01000017.1"/>
</dbReference>
<comment type="similarity">
    <text evidence="2">Belongs to the mannose-6-phosphate isomerase type 1 family.</text>
</comment>
<evidence type="ECO:0000256" key="7">
    <source>
        <dbReference type="PIRSR" id="PIRSR001480-1"/>
    </source>
</evidence>
<dbReference type="NCBIfam" id="TIGR00218">
    <property type="entry name" value="manA"/>
    <property type="match status" value="1"/>
</dbReference>
<keyword evidence="4 8" id="KW-0479">Metal-binding</keyword>
<dbReference type="Proteomes" id="UP000275865">
    <property type="component" value="Unassembled WGS sequence"/>
</dbReference>
<comment type="catalytic activity">
    <reaction evidence="1">
        <text>D-mannose 6-phosphate = D-fructose 6-phosphate</text>
        <dbReference type="Rhea" id="RHEA:12356"/>
        <dbReference type="ChEBI" id="CHEBI:58735"/>
        <dbReference type="ChEBI" id="CHEBI:61527"/>
        <dbReference type="EC" id="5.3.1.8"/>
    </reaction>
</comment>
<dbReference type="Gene3D" id="2.60.120.10">
    <property type="entry name" value="Jelly Rolls"/>
    <property type="match status" value="2"/>
</dbReference>
<feature type="binding site" evidence="8">
    <location>
        <position position="97"/>
    </location>
    <ligand>
        <name>Zn(2+)</name>
        <dbReference type="ChEBI" id="CHEBI:29105"/>
    </ligand>
</feature>
<protein>
    <recommendedName>
        <fullName evidence="3">mannose-6-phosphate isomerase</fullName>
        <ecNumber evidence="3">5.3.1.8</ecNumber>
    </recommendedName>
</protein>
<accession>A0A3A9XT98</accession>
<dbReference type="InterPro" id="IPR001250">
    <property type="entry name" value="Man6P_Isoase-1"/>
</dbReference>
<comment type="cofactor">
    <cofactor evidence="8">
        <name>Zn(2+)</name>
        <dbReference type="ChEBI" id="CHEBI:29105"/>
    </cofactor>
    <text evidence="8">Binds 1 zinc ion per subunit.</text>
</comment>
<evidence type="ECO:0000256" key="4">
    <source>
        <dbReference type="ARBA" id="ARBA00022723"/>
    </source>
</evidence>
<evidence type="ECO:0000256" key="5">
    <source>
        <dbReference type="ARBA" id="ARBA00022833"/>
    </source>
</evidence>
<evidence type="ECO:0000259" key="9">
    <source>
        <dbReference type="Pfam" id="PF20511"/>
    </source>
</evidence>
<evidence type="ECO:0000256" key="2">
    <source>
        <dbReference type="ARBA" id="ARBA00010772"/>
    </source>
</evidence>
<dbReference type="PIRSF" id="PIRSF001480">
    <property type="entry name" value="Mannose-6-phosphate_isomerase"/>
    <property type="match status" value="1"/>
</dbReference>
<dbReference type="PANTHER" id="PTHR10309:SF0">
    <property type="entry name" value="MANNOSE-6-PHOSPHATE ISOMERASE"/>
    <property type="match status" value="1"/>
</dbReference>
<organism evidence="10 11">
    <name type="scientific">Micromonospora musae</name>
    <dbReference type="NCBI Taxonomy" id="1894970"/>
    <lineage>
        <taxon>Bacteria</taxon>
        <taxon>Bacillati</taxon>
        <taxon>Actinomycetota</taxon>
        <taxon>Actinomycetes</taxon>
        <taxon>Micromonosporales</taxon>
        <taxon>Micromonosporaceae</taxon>
        <taxon>Micromonospora</taxon>
    </lineage>
</organism>
<dbReference type="InterPro" id="IPR046457">
    <property type="entry name" value="PMI_typeI_cat"/>
</dbReference>
<reference evidence="10 11" key="1">
    <citation type="submission" date="2018-09" db="EMBL/GenBank/DDBJ databases">
        <title>Micromonospora sp. nov. MS1-9, isolated from a root of Musa sp.</title>
        <authorList>
            <person name="Kuncharoen N."/>
            <person name="Kudo T."/>
            <person name="Ohkuma M."/>
            <person name="Yuki M."/>
            <person name="Tanasupawat S."/>
        </authorList>
    </citation>
    <scope>NUCLEOTIDE SEQUENCE [LARGE SCALE GENOMIC DNA]</scope>
    <source>
        <strain evidence="10 11">MS1-9</strain>
    </source>
</reference>
<dbReference type="AlphaFoldDB" id="A0A3A9XT98"/>
<dbReference type="Gene3D" id="1.10.441.10">
    <property type="entry name" value="Phosphomannose Isomerase, domain 2"/>
    <property type="match status" value="1"/>
</dbReference>
<dbReference type="EC" id="5.3.1.8" evidence="3"/>
<dbReference type="SUPFAM" id="SSF51182">
    <property type="entry name" value="RmlC-like cupins"/>
    <property type="match status" value="1"/>
</dbReference>
<dbReference type="GO" id="GO:0005975">
    <property type="term" value="P:carbohydrate metabolic process"/>
    <property type="evidence" value="ECO:0007669"/>
    <property type="project" value="InterPro"/>
</dbReference>
<evidence type="ECO:0000256" key="6">
    <source>
        <dbReference type="ARBA" id="ARBA00023235"/>
    </source>
</evidence>
<evidence type="ECO:0000313" key="10">
    <source>
        <dbReference type="EMBL" id="RKN27972.1"/>
    </source>
</evidence>
<keyword evidence="6 10" id="KW-0413">Isomerase</keyword>
<dbReference type="GO" id="GO:0005829">
    <property type="term" value="C:cytosol"/>
    <property type="evidence" value="ECO:0007669"/>
    <property type="project" value="TreeGrafter"/>
</dbReference>
<evidence type="ECO:0000256" key="8">
    <source>
        <dbReference type="PIRSR" id="PIRSR001480-2"/>
    </source>
</evidence>
<comment type="caution">
    <text evidence="10">The sequence shown here is derived from an EMBL/GenBank/DDBJ whole genome shotgun (WGS) entry which is preliminary data.</text>
</comment>
<dbReference type="CDD" id="cd07011">
    <property type="entry name" value="cupin_PMI_type_I_N"/>
    <property type="match status" value="1"/>
</dbReference>
<sequence>MELLYGPVRDYAWGSRSAIAALQGRPVPTEGPEAELWLGAHPGAPAAVERDGERVSLLDVLAAEPEHWLGRKGVDRFGTRLPFLLKVLAADGALSLQAHPDAKQARAGHAADISRPVGERNYVDPYHKPELLVALSPFEALCGFRDPAESARALAAFDVPALEPVVTALRTGLAGLRTAVRTLLTWPQEERAGLVSAVVASPAEGPDADLARSLAAEYPADPGVLVALLLNHVRLVPGEAIWMPAGNLHAYLRGTGVEIMAASDNVLRGGLTPKRVDVDELLRVLRFEVLDDPVVAARPAGAGVDCWRVPVDDFALQRVTVGGEVPEAELSVDGPRVVLCVTGPLTVDDGTGVLKLESGQAAIGSAAGGPLRISGSGQAYVASSGVS</sequence>
<feature type="binding site" evidence="8">
    <location>
        <position position="249"/>
    </location>
    <ligand>
        <name>Zn(2+)</name>
        <dbReference type="ChEBI" id="CHEBI:29105"/>
    </ligand>
</feature>
<dbReference type="InterPro" id="IPR014710">
    <property type="entry name" value="RmlC-like_jellyroll"/>
</dbReference>
<gene>
    <name evidence="10" type="primary">manA</name>
    <name evidence="10" type="ORF">D7044_27645</name>
</gene>
<dbReference type="Pfam" id="PF20511">
    <property type="entry name" value="PMI_typeI_cat"/>
    <property type="match status" value="1"/>
</dbReference>
<dbReference type="EMBL" id="RAZT01000017">
    <property type="protein sequence ID" value="RKN27972.1"/>
    <property type="molecule type" value="Genomic_DNA"/>
</dbReference>
<feature type="domain" description="Phosphomannose isomerase type I catalytic" evidence="9">
    <location>
        <begin position="7"/>
        <end position="145"/>
    </location>
</feature>
<feature type="binding site" evidence="8">
    <location>
        <position position="99"/>
    </location>
    <ligand>
        <name>Zn(2+)</name>
        <dbReference type="ChEBI" id="CHEBI:29105"/>
    </ligand>
</feature>
<evidence type="ECO:0000256" key="3">
    <source>
        <dbReference type="ARBA" id="ARBA00011956"/>
    </source>
</evidence>